<dbReference type="InterPro" id="IPR000866">
    <property type="entry name" value="AhpC/TSA"/>
</dbReference>
<keyword evidence="2" id="KW-0413">Isomerase</keyword>
<dbReference type="GO" id="GO:0016853">
    <property type="term" value="F:isomerase activity"/>
    <property type="evidence" value="ECO:0007669"/>
    <property type="project" value="UniProtKB-KW"/>
</dbReference>
<evidence type="ECO:0000313" key="2">
    <source>
        <dbReference type="EMBL" id="AKQ33804.1"/>
    </source>
</evidence>
<gene>
    <name evidence="2" type="ORF">CleRT_11780</name>
</gene>
<dbReference type="Gene3D" id="3.40.30.10">
    <property type="entry name" value="Glutaredoxin"/>
    <property type="match status" value="1"/>
</dbReference>
<dbReference type="Proteomes" id="UP000063965">
    <property type="component" value="Chromosome"/>
</dbReference>
<protein>
    <submittedName>
        <fullName evidence="2">Thiol-disulfide isomerase and thioredoxin</fullName>
    </submittedName>
</protein>
<reference evidence="2 3" key="1">
    <citation type="journal article" date="2015" name="Genome Biol. Evol.">
        <title>Distinctive Genome Reduction Rates Revealed by Genomic Analyses of Two Coxiella-Like Endosymbionts in Ticks.</title>
        <authorList>
            <person name="Gottlieb Y."/>
            <person name="Lalzar I."/>
            <person name="Klasson L."/>
        </authorList>
    </citation>
    <scope>NUCLEOTIDE SEQUENCE [LARGE SCALE GENOMIC DNA]</scope>
    <source>
        <strain evidence="2 3">CRt</strain>
    </source>
</reference>
<evidence type="ECO:0000259" key="1">
    <source>
        <dbReference type="PROSITE" id="PS51352"/>
    </source>
</evidence>
<sequence>MALTSSKMIPLGTKAPSFNLPDAVSGEKKSLAQLKSNIATVIMFICNHCPFVQHIQKKLVEIAKKYQAKGIQFVAISSNDIKNYPEDSPEKMKAVAEEFDYPFPYLYDETQEIAQAYQAECTPDFYVFDRNLVCIYRGRFDGSSPGRDIPVTGEDLSKALDNILSGKQPIDANQKPSQGCNIKWKS</sequence>
<accession>A0ABN4HSD9</accession>
<dbReference type="RefSeq" id="WP_048875453.1">
    <property type="nucleotide sequence ID" value="NZ_CP011126.1"/>
</dbReference>
<keyword evidence="3" id="KW-1185">Reference proteome</keyword>
<feature type="domain" description="Thioredoxin" evidence="1">
    <location>
        <begin position="9"/>
        <end position="165"/>
    </location>
</feature>
<organism evidence="2 3">
    <name type="scientific">Candidatus Coxiella mudrowiae</name>
    <dbReference type="NCBI Taxonomy" id="2054173"/>
    <lineage>
        <taxon>Bacteria</taxon>
        <taxon>Pseudomonadati</taxon>
        <taxon>Pseudomonadota</taxon>
        <taxon>Gammaproteobacteria</taxon>
        <taxon>Legionellales</taxon>
        <taxon>Coxiellaceae</taxon>
        <taxon>Coxiella</taxon>
    </lineage>
</organism>
<evidence type="ECO:0000313" key="3">
    <source>
        <dbReference type="Proteomes" id="UP000063965"/>
    </source>
</evidence>
<dbReference type="PANTHER" id="PTHR43640">
    <property type="entry name" value="OS07G0260300 PROTEIN"/>
    <property type="match status" value="1"/>
</dbReference>
<proteinExistence type="predicted"/>
<dbReference type="PROSITE" id="PS51352">
    <property type="entry name" value="THIOREDOXIN_2"/>
    <property type="match status" value="1"/>
</dbReference>
<dbReference type="PANTHER" id="PTHR43640:SF1">
    <property type="entry name" value="THIOREDOXIN-DEPENDENT PEROXIREDOXIN"/>
    <property type="match status" value="1"/>
</dbReference>
<dbReference type="EMBL" id="CP011126">
    <property type="protein sequence ID" value="AKQ33804.1"/>
    <property type="molecule type" value="Genomic_DNA"/>
</dbReference>
<dbReference type="SUPFAM" id="SSF52833">
    <property type="entry name" value="Thioredoxin-like"/>
    <property type="match status" value="1"/>
</dbReference>
<dbReference type="InterPro" id="IPR036249">
    <property type="entry name" value="Thioredoxin-like_sf"/>
</dbReference>
<dbReference type="CDD" id="cd02969">
    <property type="entry name" value="PRX_like1"/>
    <property type="match status" value="1"/>
</dbReference>
<dbReference type="InterPro" id="IPR047262">
    <property type="entry name" value="PRX-like1"/>
</dbReference>
<dbReference type="Pfam" id="PF00578">
    <property type="entry name" value="AhpC-TSA"/>
    <property type="match status" value="1"/>
</dbReference>
<name>A0ABN4HSD9_9COXI</name>
<dbReference type="InterPro" id="IPR013766">
    <property type="entry name" value="Thioredoxin_domain"/>
</dbReference>